<dbReference type="AlphaFoldDB" id="A0A1M5RCE8"/>
<gene>
    <name evidence="11" type="ORF">SAMN05444003_2483</name>
</gene>
<comment type="subcellular location">
    <subcellularLocation>
        <location evidence="8">Cell membrane</location>
    </subcellularLocation>
</comment>
<comment type="similarity">
    <text evidence="8">Belongs to the glycosyltransferase group 1 family.</text>
</comment>
<keyword evidence="8" id="KW-0472">Membrane</keyword>
<feature type="domain" description="3-deoxy-D-manno-octulosonic-acid transferase N-terminal" evidence="10">
    <location>
        <begin position="58"/>
        <end position="151"/>
    </location>
</feature>
<dbReference type="GO" id="GO:0009245">
    <property type="term" value="P:lipid A biosynthetic process"/>
    <property type="evidence" value="ECO:0007669"/>
    <property type="project" value="TreeGrafter"/>
</dbReference>
<dbReference type="UniPathway" id="UPA00958"/>
<dbReference type="InterPro" id="IPR038107">
    <property type="entry name" value="Glycos_transf_N_sf"/>
</dbReference>
<dbReference type="Proteomes" id="UP000184074">
    <property type="component" value="Unassembled WGS sequence"/>
</dbReference>
<feature type="region of interest" description="Disordered" evidence="9">
    <location>
        <begin position="136"/>
        <end position="167"/>
    </location>
</feature>
<dbReference type="Gene3D" id="3.40.50.11720">
    <property type="entry name" value="3-Deoxy-D-manno-octulosonic-acid transferase, N-terminal domain"/>
    <property type="match status" value="1"/>
</dbReference>
<comment type="function">
    <text evidence="1 8">Involved in lipopolysaccharide (LPS) biosynthesis. Catalyzes the transfer of 3-deoxy-D-manno-octulosonate (Kdo) residue(s) from CMP-Kdo to lipid IV(A), the tetraacyldisaccharide-1,4'-bisphosphate precursor of lipid A.</text>
</comment>
<evidence type="ECO:0000256" key="7">
    <source>
        <dbReference type="ARBA" id="ARBA00049183"/>
    </source>
</evidence>
<dbReference type="InterPro" id="IPR007507">
    <property type="entry name" value="Glycos_transf_N"/>
</dbReference>
<keyword evidence="8" id="KW-0448">Lipopolysaccharide biosynthesis</keyword>
<dbReference type="GO" id="GO:0005886">
    <property type="term" value="C:plasma membrane"/>
    <property type="evidence" value="ECO:0007669"/>
    <property type="project" value="UniProtKB-SubCell"/>
</dbReference>
<evidence type="ECO:0000256" key="5">
    <source>
        <dbReference type="ARBA" id="ARBA00022679"/>
    </source>
</evidence>
<evidence type="ECO:0000256" key="9">
    <source>
        <dbReference type="SAM" id="MobiDB-lite"/>
    </source>
</evidence>
<dbReference type="Gene3D" id="3.40.50.2000">
    <property type="entry name" value="Glycogen Phosphorylase B"/>
    <property type="match status" value="1"/>
</dbReference>
<comment type="pathway">
    <text evidence="2 8">Bacterial outer membrane biogenesis; LPS core biosynthesis.</text>
</comment>
<evidence type="ECO:0000256" key="6">
    <source>
        <dbReference type="ARBA" id="ARBA00031445"/>
    </source>
</evidence>
<feature type="compositionally biased region" description="Basic and acidic residues" evidence="9">
    <location>
        <begin position="158"/>
        <end position="167"/>
    </location>
</feature>
<evidence type="ECO:0000259" key="10">
    <source>
        <dbReference type="Pfam" id="PF04413"/>
    </source>
</evidence>
<dbReference type="PANTHER" id="PTHR42755:SF1">
    <property type="entry name" value="3-DEOXY-D-MANNO-OCTULOSONIC ACID TRANSFERASE, MITOCHONDRIAL-RELATED"/>
    <property type="match status" value="1"/>
</dbReference>
<dbReference type="Pfam" id="PF04413">
    <property type="entry name" value="Glycos_transf_N"/>
    <property type="match status" value="1"/>
</dbReference>
<dbReference type="RefSeq" id="WP_072901558.1">
    <property type="nucleotide sequence ID" value="NZ_FQXB01000004.1"/>
</dbReference>
<keyword evidence="5 8" id="KW-0808">Transferase</keyword>
<organism evidence="11 12">
    <name type="scientific">Cognatiyoonia sediminum</name>
    <dbReference type="NCBI Taxonomy" id="1508389"/>
    <lineage>
        <taxon>Bacteria</taxon>
        <taxon>Pseudomonadati</taxon>
        <taxon>Pseudomonadota</taxon>
        <taxon>Alphaproteobacteria</taxon>
        <taxon>Rhodobacterales</taxon>
        <taxon>Paracoccaceae</taxon>
        <taxon>Cognatiyoonia</taxon>
    </lineage>
</organism>
<keyword evidence="8" id="KW-1003">Cell membrane</keyword>
<dbReference type="EMBL" id="FQXB01000004">
    <property type="protein sequence ID" value="SHH23473.1"/>
    <property type="molecule type" value="Genomic_DNA"/>
</dbReference>
<keyword evidence="12" id="KW-1185">Reference proteome</keyword>
<evidence type="ECO:0000313" key="12">
    <source>
        <dbReference type="Proteomes" id="UP000184074"/>
    </source>
</evidence>
<dbReference type="EC" id="2.4.99.12" evidence="3 8"/>
<dbReference type="InterPro" id="IPR039901">
    <property type="entry name" value="Kdotransferase"/>
</dbReference>
<dbReference type="OrthoDB" id="9789797at2"/>
<dbReference type="PANTHER" id="PTHR42755">
    <property type="entry name" value="3-DEOXY-MANNO-OCTULOSONATE CYTIDYLYLTRANSFERASE"/>
    <property type="match status" value="1"/>
</dbReference>
<protein>
    <recommendedName>
        <fullName evidence="4 8">3-deoxy-D-manno-octulosonic acid transferase</fullName>
        <shortName evidence="8">Kdo transferase</shortName>
        <ecNumber evidence="3 8">2.4.99.12</ecNumber>
    </recommendedName>
    <alternativeName>
        <fullName evidence="6 8">Lipid IV(A) 3-deoxy-D-manno-octulosonic acid transferase</fullName>
    </alternativeName>
</protein>
<dbReference type="GO" id="GO:0043842">
    <property type="term" value="F:Kdo transferase activity"/>
    <property type="evidence" value="ECO:0007669"/>
    <property type="project" value="UniProtKB-EC"/>
</dbReference>
<reference evidence="11 12" key="1">
    <citation type="submission" date="2016-11" db="EMBL/GenBank/DDBJ databases">
        <authorList>
            <person name="Jaros S."/>
            <person name="Januszkiewicz K."/>
            <person name="Wedrychowicz H."/>
        </authorList>
    </citation>
    <scope>NUCLEOTIDE SEQUENCE [LARGE SCALE GENOMIC DNA]</scope>
    <source>
        <strain evidence="11 12">DSM 28715</strain>
    </source>
</reference>
<evidence type="ECO:0000256" key="8">
    <source>
        <dbReference type="RuleBase" id="RU365103"/>
    </source>
</evidence>
<name>A0A1M5RCE8_9RHOB</name>
<sequence>MSSDRFAIWVRCNDATKLPVLLELEEALQEDGYPVWFEVTLPNSAGTSMGHPVRSKDVARFLDDLEPRALFWVGGQFDPTTLAAALARNINVVVADAGIAMLPRMGRGWFPGKTRALLSQFSHVFARTSESAEGLTRAGVREDRITASGPLQSSGDVLPHDEEQRHELSQRLGPRPMWVAAHVGEAEVNTLAAAQREASKRAHRLLGIVIPSDNPDGIAHLLRSASFAVTVESDGEMPTESTQFHVASGCETAGLWFRMAPLTVIGGSFDEGARIDPFSAATVGSVSIHGSHYGNFANHFEQLVDANASVICNSPKDLGSAISVMLSADRAAHCARNGWEVTSRGADVMNQIRSHLGSILDA</sequence>
<evidence type="ECO:0000256" key="2">
    <source>
        <dbReference type="ARBA" id="ARBA00004713"/>
    </source>
</evidence>
<dbReference type="STRING" id="1508389.SAMN05444003_2483"/>
<accession>A0A1M5RCE8</accession>
<dbReference type="GO" id="GO:0009244">
    <property type="term" value="P:lipopolysaccharide core region biosynthetic process"/>
    <property type="evidence" value="ECO:0007669"/>
    <property type="project" value="UniProtKB-UniRule"/>
</dbReference>
<evidence type="ECO:0000313" key="11">
    <source>
        <dbReference type="EMBL" id="SHH23473.1"/>
    </source>
</evidence>
<evidence type="ECO:0000256" key="3">
    <source>
        <dbReference type="ARBA" id="ARBA00012621"/>
    </source>
</evidence>
<comment type="catalytic activity">
    <reaction evidence="7 8">
        <text>lipid IVA (E. coli) + CMP-3-deoxy-beta-D-manno-octulosonate = alpha-Kdo-(2-&gt;6)-lipid IVA (E. coli) + CMP + H(+)</text>
        <dbReference type="Rhea" id="RHEA:28066"/>
        <dbReference type="ChEBI" id="CHEBI:15378"/>
        <dbReference type="ChEBI" id="CHEBI:58603"/>
        <dbReference type="ChEBI" id="CHEBI:60364"/>
        <dbReference type="ChEBI" id="CHEBI:60377"/>
        <dbReference type="ChEBI" id="CHEBI:85987"/>
        <dbReference type="EC" id="2.4.99.12"/>
    </reaction>
</comment>
<proteinExistence type="inferred from homology"/>
<evidence type="ECO:0000256" key="1">
    <source>
        <dbReference type="ARBA" id="ARBA00003394"/>
    </source>
</evidence>
<evidence type="ECO:0000256" key="4">
    <source>
        <dbReference type="ARBA" id="ARBA00019077"/>
    </source>
</evidence>